<keyword evidence="4" id="KW-1185">Reference proteome</keyword>
<dbReference type="AlphaFoldDB" id="A0A8J5GZR7"/>
<proteinExistence type="predicted"/>
<accession>A0A8J5GZR7</accession>
<name>A0A8J5GZR7_ZINOF</name>
<dbReference type="InterPro" id="IPR004320">
    <property type="entry name" value="BPS1_pln"/>
</dbReference>
<comment type="caution">
    <text evidence="3">The sequence shown here is derived from an EMBL/GenBank/DDBJ whole genome shotgun (WGS) entry which is preliminary data.</text>
</comment>
<evidence type="ECO:0000256" key="2">
    <source>
        <dbReference type="SAM" id="MobiDB-lite"/>
    </source>
</evidence>
<dbReference type="EMBL" id="JACMSC010000007">
    <property type="protein sequence ID" value="KAG6513591.1"/>
    <property type="molecule type" value="Genomic_DNA"/>
</dbReference>
<sequence>MIAGFRRSISLPGLSPSASPSRCRRRRDAQHTRSASFPCRSHPVLSLLHDEIRSLRASADLGCYTSSASAAATVFERIDRLLASLDDLLRLSQTQDSLRRLPSMTDLLLDDFLRLADAQGSYRSAAIVLAQHAAEARAASRRRDTTRLTSAARSLRRAEKDIAGLVSGIKDLARCRPFAAGKWEDAAEAEVAGILAEAVAAIGAAMTLVFSSVSQAAAAVAASMAKEESRRGICGLRKKTEEGEEATLEMLEERLEGMEEGCEKLFRSLINIRVSLLNIITPSV</sequence>
<dbReference type="PANTHER" id="PTHR33070">
    <property type="entry name" value="OS06G0725500 PROTEIN"/>
    <property type="match status" value="1"/>
</dbReference>
<evidence type="ECO:0000256" key="1">
    <source>
        <dbReference type="SAM" id="Coils"/>
    </source>
</evidence>
<dbReference type="GO" id="GO:0048364">
    <property type="term" value="P:root development"/>
    <property type="evidence" value="ECO:0007669"/>
    <property type="project" value="InterPro"/>
</dbReference>
<feature type="compositionally biased region" description="Low complexity" evidence="2">
    <location>
        <begin position="8"/>
        <end position="21"/>
    </location>
</feature>
<reference evidence="3 4" key="1">
    <citation type="submission" date="2020-08" db="EMBL/GenBank/DDBJ databases">
        <title>Plant Genome Project.</title>
        <authorList>
            <person name="Zhang R.-G."/>
        </authorList>
    </citation>
    <scope>NUCLEOTIDE SEQUENCE [LARGE SCALE GENOMIC DNA]</scope>
    <source>
        <tissue evidence="3">Rhizome</tissue>
    </source>
</reference>
<feature type="region of interest" description="Disordered" evidence="2">
    <location>
        <begin position="1"/>
        <end position="35"/>
    </location>
</feature>
<evidence type="ECO:0000313" key="4">
    <source>
        <dbReference type="Proteomes" id="UP000734854"/>
    </source>
</evidence>
<protein>
    <submittedName>
        <fullName evidence="3">Uncharacterized protein</fullName>
    </submittedName>
</protein>
<organism evidence="3 4">
    <name type="scientific">Zingiber officinale</name>
    <name type="common">Ginger</name>
    <name type="synonym">Amomum zingiber</name>
    <dbReference type="NCBI Taxonomy" id="94328"/>
    <lineage>
        <taxon>Eukaryota</taxon>
        <taxon>Viridiplantae</taxon>
        <taxon>Streptophyta</taxon>
        <taxon>Embryophyta</taxon>
        <taxon>Tracheophyta</taxon>
        <taxon>Spermatophyta</taxon>
        <taxon>Magnoliopsida</taxon>
        <taxon>Liliopsida</taxon>
        <taxon>Zingiberales</taxon>
        <taxon>Zingiberaceae</taxon>
        <taxon>Zingiber</taxon>
    </lineage>
</organism>
<keyword evidence="1" id="KW-0175">Coiled coil</keyword>
<dbReference type="PANTHER" id="PTHR33070:SF49">
    <property type="entry name" value="OS06G0725500 PROTEIN"/>
    <property type="match status" value="1"/>
</dbReference>
<dbReference type="GO" id="GO:0048367">
    <property type="term" value="P:shoot system development"/>
    <property type="evidence" value="ECO:0007669"/>
    <property type="project" value="InterPro"/>
</dbReference>
<gene>
    <name evidence="3" type="ORF">ZIOFF_023923</name>
</gene>
<dbReference type="Proteomes" id="UP000734854">
    <property type="component" value="Unassembled WGS sequence"/>
</dbReference>
<dbReference type="Pfam" id="PF03087">
    <property type="entry name" value="BPS1"/>
    <property type="match status" value="1"/>
</dbReference>
<feature type="coiled-coil region" evidence="1">
    <location>
        <begin position="241"/>
        <end position="268"/>
    </location>
</feature>
<evidence type="ECO:0000313" key="3">
    <source>
        <dbReference type="EMBL" id="KAG6513591.1"/>
    </source>
</evidence>